<dbReference type="Proteomes" id="UP000007880">
    <property type="component" value="Chromosome"/>
</dbReference>
<evidence type="ECO:0000256" key="7">
    <source>
        <dbReference type="SAM" id="Phobius"/>
    </source>
</evidence>
<evidence type="ECO:0000313" key="8">
    <source>
        <dbReference type="EMBL" id="BAL99740.1"/>
    </source>
</evidence>
<gene>
    <name evidence="8" type="ordered locus">CLDAP_17010</name>
</gene>
<dbReference type="PANTHER" id="PTHR34184:SF4">
    <property type="entry name" value="UPF0718 PROTEIN YCGR"/>
    <property type="match status" value="1"/>
</dbReference>
<feature type="transmembrane region" description="Helical" evidence="7">
    <location>
        <begin position="107"/>
        <end position="133"/>
    </location>
</feature>
<organism evidence="8 9">
    <name type="scientific">Caldilinea aerophila (strain DSM 14535 / JCM 11387 / NBRC 104270 / STL-6-O1)</name>
    <dbReference type="NCBI Taxonomy" id="926550"/>
    <lineage>
        <taxon>Bacteria</taxon>
        <taxon>Bacillati</taxon>
        <taxon>Chloroflexota</taxon>
        <taxon>Caldilineae</taxon>
        <taxon>Caldilineales</taxon>
        <taxon>Caldilineaceae</taxon>
        <taxon>Caldilinea</taxon>
    </lineage>
</organism>
<dbReference type="EMBL" id="AP012337">
    <property type="protein sequence ID" value="BAL99740.1"/>
    <property type="molecule type" value="Genomic_DNA"/>
</dbReference>
<keyword evidence="5 7" id="KW-1133">Transmembrane helix</keyword>
<evidence type="ECO:0000256" key="3">
    <source>
        <dbReference type="ARBA" id="ARBA00022475"/>
    </source>
</evidence>
<dbReference type="PANTHER" id="PTHR34184">
    <property type="entry name" value="UPF0718 PROTEIN YCGR"/>
    <property type="match status" value="1"/>
</dbReference>
<dbReference type="InterPro" id="IPR052923">
    <property type="entry name" value="UPF0718"/>
</dbReference>
<comment type="similarity">
    <text evidence="2">Belongs to the UPF0718 family.</text>
</comment>
<reference evidence="8 9" key="1">
    <citation type="submission" date="2012-02" db="EMBL/GenBank/DDBJ databases">
        <title>Complete genome sequence of Caldilinea aerophila DSM 14535 (= NBRC 102666).</title>
        <authorList>
            <person name="Oguchi A."/>
            <person name="Hosoyama A."/>
            <person name="Sekine M."/>
            <person name="Fukai R."/>
            <person name="Kato Y."/>
            <person name="Nakamura S."/>
            <person name="Hanada S."/>
            <person name="Yamazaki S."/>
            <person name="Fujita N."/>
        </authorList>
    </citation>
    <scope>NUCLEOTIDE SEQUENCE [LARGE SCALE GENOMIC DNA]</scope>
    <source>
        <strain evidence="9">DSM 14535 / JCM 11387 / NBRC 104270 / STL-6-O1</strain>
    </source>
</reference>
<feature type="transmembrane region" description="Helical" evidence="7">
    <location>
        <begin position="352"/>
        <end position="373"/>
    </location>
</feature>
<protein>
    <recommendedName>
        <fullName evidence="10">Permease</fullName>
    </recommendedName>
</protein>
<feature type="transmembrane region" description="Helical" evidence="7">
    <location>
        <begin position="29"/>
        <end position="48"/>
    </location>
</feature>
<dbReference type="STRING" id="926550.CLDAP_17010"/>
<dbReference type="KEGG" id="cap:CLDAP_17010"/>
<dbReference type="InterPro" id="IPR005524">
    <property type="entry name" value="DUF318"/>
</dbReference>
<name>I0I3A3_CALAS</name>
<keyword evidence="4 7" id="KW-0812">Transmembrane</keyword>
<evidence type="ECO:0000256" key="6">
    <source>
        <dbReference type="ARBA" id="ARBA00023136"/>
    </source>
</evidence>
<keyword evidence="3" id="KW-1003">Cell membrane</keyword>
<keyword evidence="6 7" id="KW-0472">Membrane</keyword>
<dbReference type="RefSeq" id="WP_014432978.1">
    <property type="nucleotide sequence ID" value="NC_017079.1"/>
</dbReference>
<feature type="transmembrane region" description="Helical" evidence="7">
    <location>
        <begin position="145"/>
        <end position="168"/>
    </location>
</feature>
<evidence type="ECO:0000313" key="9">
    <source>
        <dbReference type="Proteomes" id="UP000007880"/>
    </source>
</evidence>
<feature type="transmembrane region" description="Helical" evidence="7">
    <location>
        <begin position="174"/>
        <end position="193"/>
    </location>
</feature>
<evidence type="ECO:0008006" key="10">
    <source>
        <dbReference type="Google" id="ProtNLM"/>
    </source>
</evidence>
<keyword evidence="9" id="KW-1185">Reference proteome</keyword>
<feature type="transmembrane region" description="Helical" evidence="7">
    <location>
        <begin position="69"/>
        <end position="95"/>
    </location>
</feature>
<evidence type="ECO:0000256" key="4">
    <source>
        <dbReference type="ARBA" id="ARBA00022692"/>
    </source>
</evidence>
<evidence type="ECO:0000256" key="5">
    <source>
        <dbReference type="ARBA" id="ARBA00022989"/>
    </source>
</evidence>
<feature type="transmembrane region" description="Helical" evidence="7">
    <location>
        <begin position="281"/>
        <end position="305"/>
    </location>
</feature>
<dbReference type="AlphaFoldDB" id="I0I3A3"/>
<dbReference type="HOGENOM" id="CLU_039914_2_0_0"/>
<dbReference type="Pfam" id="PF03773">
    <property type="entry name" value="ArsP_1"/>
    <property type="match status" value="1"/>
</dbReference>
<evidence type="ECO:0000256" key="1">
    <source>
        <dbReference type="ARBA" id="ARBA00004651"/>
    </source>
</evidence>
<dbReference type="PATRIC" id="fig|926550.5.peg.1900"/>
<evidence type="ECO:0000256" key="2">
    <source>
        <dbReference type="ARBA" id="ARBA00006386"/>
    </source>
</evidence>
<proteinExistence type="inferred from homology"/>
<dbReference type="eggNOG" id="COG0701">
    <property type="taxonomic scope" value="Bacteria"/>
</dbReference>
<sequence>MIVERPKASSSVEASSPSPLGAADRRVRLMRWGLTLLVVVAALGAIFSDALRGGGAPYLYQRIQTFVTIFLGIFIEAVPFLVAGSIVSGLIAVFVDQSAIDRYLPKAALPAALVGGGMGLIFPVCECGVVPVVRRLYEKGLPLSIGIAFLLAAPVINPIVILSTYTAFGWGPVFVGRIVFSFLIAAAVGFLFGRAWPEEVLRPAVCQAHDDREPYHSHEHAHHHTRHHTHDHSHHLPGAALGLRFRQALNLAGDDFFDMARYLILGSMLAAGMQTLVPQSALLAIGQGPVISVLAMQVLAFVLSVCSTVDAFLALAFAGTFTTGSVLAFLVFGPMVDIKSSLMFLGVFQRRIVVYLIALPMLLALLMGVWWNLNLRW</sequence>
<dbReference type="OrthoDB" id="9777774at2"/>
<dbReference type="GO" id="GO:0005886">
    <property type="term" value="C:plasma membrane"/>
    <property type="evidence" value="ECO:0007669"/>
    <property type="project" value="UniProtKB-SubCell"/>
</dbReference>
<comment type="subcellular location">
    <subcellularLocation>
        <location evidence="1">Cell membrane</location>
        <topology evidence="1">Multi-pass membrane protein</topology>
    </subcellularLocation>
</comment>
<feature type="transmembrane region" description="Helical" evidence="7">
    <location>
        <begin position="311"/>
        <end position="332"/>
    </location>
</feature>
<accession>I0I3A3</accession>